<keyword evidence="3 7" id="KW-0812">Transmembrane</keyword>
<feature type="transmembrane region" description="Helical" evidence="7">
    <location>
        <begin position="279"/>
        <end position="301"/>
    </location>
</feature>
<evidence type="ECO:0000256" key="2">
    <source>
        <dbReference type="ARBA" id="ARBA00022475"/>
    </source>
</evidence>
<feature type="transmembrane region" description="Helical" evidence="7">
    <location>
        <begin position="404"/>
        <end position="422"/>
    </location>
</feature>
<keyword evidence="10" id="KW-1185">Reference proteome</keyword>
<evidence type="ECO:0000313" key="10">
    <source>
        <dbReference type="Proteomes" id="UP000679690"/>
    </source>
</evidence>
<dbReference type="InterPro" id="IPR020846">
    <property type="entry name" value="MFS_dom"/>
</dbReference>
<evidence type="ECO:0000256" key="7">
    <source>
        <dbReference type="SAM" id="Phobius"/>
    </source>
</evidence>
<evidence type="ECO:0000256" key="1">
    <source>
        <dbReference type="ARBA" id="ARBA00004651"/>
    </source>
</evidence>
<dbReference type="Proteomes" id="UP000679690">
    <property type="component" value="Unassembled WGS sequence"/>
</dbReference>
<evidence type="ECO:0000259" key="8">
    <source>
        <dbReference type="PROSITE" id="PS50850"/>
    </source>
</evidence>
<feature type="transmembrane region" description="Helical" evidence="7">
    <location>
        <begin position="376"/>
        <end position="398"/>
    </location>
</feature>
<feature type="transmembrane region" description="Helical" evidence="7">
    <location>
        <begin position="337"/>
        <end position="356"/>
    </location>
</feature>
<feature type="transmembrane region" description="Helical" evidence="7">
    <location>
        <begin position="313"/>
        <end position="331"/>
    </location>
</feature>
<comment type="subcellular location">
    <subcellularLocation>
        <location evidence="1">Cell membrane</location>
        <topology evidence="1">Multi-pass membrane protein</topology>
    </subcellularLocation>
</comment>
<feature type="domain" description="Major facilitator superfamily (MFS) profile" evidence="8">
    <location>
        <begin position="247"/>
        <end position="462"/>
    </location>
</feature>
<organism evidence="9 10">
    <name type="scientific">Actinoplanes flavus</name>
    <dbReference type="NCBI Taxonomy" id="2820290"/>
    <lineage>
        <taxon>Bacteria</taxon>
        <taxon>Bacillati</taxon>
        <taxon>Actinomycetota</taxon>
        <taxon>Actinomycetes</taxon>
        <taxon>Micromonosporales</taxon>
        <taxon>Micromonosporaceae</taxon>
        <taxon>Actinoplanes</taxon>
    </lineage>
</organism>
<dbReference type="SUPFAM" id="SSF103473">
    <property type="entry name" value="MFS general substrate transporter"/>
    <property type="match status" value="1"/>
</dbReference>
<feature type="transmembrane region" description="Helical" evidence="7">
    <location>
        <begin position="251"/>
        <end position="273"/>
    </location>
</feature>
<dbReference type="Pfam" id="PF07690">
    <property type="entry name" value="MFS_1"/>
    <property type="match status" value="1"/>
</dbReference>
<feature type="region of interest" description="Disordered" evidence="6">
    <location>
        <begin position="1"/>
        <end position="32"/>
    </location>
</feature>
<keyword evidence="5 7" id="KW-0472">Membrane</keyword>
<protein>
    <submittedName>
        <fullName evidence="9">MFS transporter</fullName>
    </submittedName>
</protein>
<proteinExistence type="predicted"/>
<dbReference type="PANTHER" id="PTHR23513:SF6">
    <property type="entry name" value="MAJOR FACILITATOR SUPERFAMILY ASSOCIATED DOMAIN-CONTAINING PROTEIN"/>
    <property type="match status" value="1"/>
</dbReference>
<dbReference type="Gene3D" id="1.20.1250.20">
    <property type="entry name" value="MFS general substrate transporter like domains"/>
    <property type="match status" value="1"/>
</dbReference>
<evidence type="ECO:0000256" key="4">
    <source>
        <dbReference type="ARBA" id="ARBA00022989"/>
    </source>
</evidence>
<feature type="region of interest" description="Disordered" evidence="6">
    <location>
        <begin position="433"/>
        <end position="462"/>
    </location>
</feature>
<keyword evidence="2" id="KW-1003">Cell membrane</keyword>
<sequence length="462" mass="47070">MNQHRPAGPPRPGRLTPVAQGRTAAGTAGPAGGSRSWVGLVGVLGAQAAALTANRALLIVVPWLAMTDRGNPAHAGLVGVCHTLPYVVTQVLGGPLIDRCGPRTVAGFGDLISAAAITVLAVSGPPPLWLLAITMACVGAVDGPAATAKTVWLPAVTAAAGRPVEFGSGHATAVERTATTLGPIGAGLLLAGIGPRVLWLVAGLFTVAAVISATNRGRRLRHETGHSSGYLRQLRDGSAFLHRERSLRALVLMYLVTNGLDQLFLTILLPAWAQRHGHGPALTGLAAGIFGGGAVVTALLTASIGHRLPPRPLYLITSPLGGVSRLLVVAAGADPAIVLAVFAVAGLGSGTTNVILDAAQIRLIPEHLQGRVRALINAWAWLGIPLGSLTGAIAGTLLTAALPATLWTCAGAYLIAVLYPGWHVRWPTPAHTGQAATTAAPRQRPDPVPNMVTAQAAGSDPA</sequence>
<name>A0ABS3UD48_9ACTN</name>
<gene>
    <name evidence="9" type="ORF">J5X75_04025</name>
</gene>
<accession>A0ABS3UD48</accession>
<keyword evidence="4 7" id="KW-1133">Transmembrane helix</keyword>
<feature type="compositionally biased region" description="Low complexity" evidence="6">
    <location>
        <begin position="19"/>
        <end position="28"/>
    </location>
</feature>
<evidence type="ECO:0000256" key="3">
    <source>
        <dbReference type="ARBA" id="ARBA00022692"/>
    </source>
</evidence>
<dbReference type="EMBL" id="JAGFNS010000002">
    <property type="protein sequence ID" value="MBO3736687.1"/>
    <property type="molecule type" value="Genomic_DNA"/>
</dbReference>
<dbReference type="PROSITE" id="PS50850">
    <property type="entry name" value="MFS"/>
    <property type="match status" value="1"/>
</dbReference>
<evidence type="ECO:0000313" key="9">
    <source>
        <dbReference type="EMBL" id="MBO3736687.1"/>
    </source>
</evidence>
<comment type="caution">
    <text evidence="9">The sequence shown here is derived from an EMBL/GenBank/DDBJ whole genome shotgun (WGS) entry which is preliminary data.</text>
</comment>
<dbReference type="InterPro" id="IPR011701">
    <property type="entry name" value="MFS"/>
</dbReference>
<dbReference type="PANTHER" id="PTHR23513">
    <property type="entry name" value="INTEGRAL MEMBRANE EFFLUX PROTEIN-RELATED"/>
    <property type="match status" value="1"/>
</dbReference>
<feature type="transmembrane region" description="Helical" evidence="7">
    <location>
        <begin position="197"/>
        <end position="214"/>
    </location>
</feature>
<reference evidence="9 10" key="1">
    <citation type="submission" date="2021-03" db="EMBL/GenBank/DDBJ databases">
        <title>Actinoplanes flavus sp. nov., a novel actinomycete isolated from Coconut Palm rhizosphere soil.</title>
        <authorList>
            <person name="Luo X."/>
        </authorList>
    </citation>
    <scope>NUCLEOTIDE SEQUENCE [LARGE SCALE GENOMIC DNA]</scope>
    <source>
        <strain evidence="9 10">NEAU-H7</strain>
    </source>
</reference>
<evidence type="ECO:0000256" key="5">
    <source>
        <dbReference type="ARBA" id="ARBA00023136"/>
    </source>
</evidence>
<dbReference type="CDD" id="cd06173">
    <property type="entry name" value="MFS_MefA_like"/>
    <property type="match status" value="1"/>
</dbReference>
<evidence type="ECO:0000256" key="6">
    <source>
        <dbReference type="SAM" id="MobiDB-lite"/>
    </source>
</evidence>
<dbReference type="InterPro" id="IPR036259">
    <property type="entry name" value="MFS_trans_sf"/>
</dbReference>